<evidence type="ECO:0000256" key="2">
    <source>
        <dbReference type="ARBA" id="ARBA00022679"/>
    </source>
</evidence>
<reference evidence="6" key="1">
    <citation type="journal article" date="2010" name="Nature">
        <title>The Amphimedon queenslandica genome and the evolution of animal complexity.</title>
        <authorList>
            <person name="Srivastava M."/>
            <person name="Simakov O."/>
            <person name="Chapman J."/>
            <person name="Fahey B."/>
            <person name="Gauthier M.E."/>
            <person name="Mitros T."/>
            <person name="Richards G.S."/>
            <person name="Conaco C."/>
            <person name="Dacre M."/>
            <person name="Hellsten U."/>
            <person name="Larroux C."/>
            <person name="Putnam N.H."/>
            <person name="Stanke M."/>
            <person name="Adamska M."/>
            <person name="Darling A."/>
            <person name="Degnan S.M."/>
            <person name="Oakley T.H."/>
            <person name="Plachetzki D.C."/>
            <person name="Zhai Y."/>
            <person name="Adamski M."/>
            <person name="Calcino A."/>
            <person name="Cummins S.F."/>
            <person name="Goodstein D.M."/>
            <person name="Harris C."/>
            <person name="Jackson D.J."/>
            <person name="Leys S.P."/>
            <person name="Shu S."/>
            <person name="Woodcroft B.J."/>
            <person name="Vervoort M."/>
            <person name="Kosik K.S."/>
            <person name="Manning G."/>
            <person name="Degnan B.M."/>
            <person name="Rokhsar D.S."/>
        </authorList>
    </citation>
    <scope>NUCLEOTIDE SEQUENCE [LARGE SCALE GENOMIC DNA]</scope>
</reference>
<gene>
    <name evidence="5" type="primary">100632135</name>
</gene>
<evidence type="ECO:0000313" key="5">
    <source>
        <dbReference type="EnsemblMetazoa" id="Aqu2.1.13725_001"/>
    </source>
</evidence>
<organism evidence="5">
    <name type="scientific">Amphimedon queenslandica</name>
    <name type="common">Sponge</name>
    <dbReference type="NCBI Taxonomy" id="400682"/>
    <lineage>
        <taxon>Eukaryota</taxon>
        <taxon>Metazoa</taxon>
        <taxon>Porifera</taxon>
        <taxon>Demospongiae</taxon>
        <taxon>Heteroscleromorpha</taxon>
        <taxon>Haplosclerida</taxon>
        <taxon>Niphatidae</taxon>
        <taxon>Amphimedon</taxon>
    </lineage>
</organism>
<keyword evidence="2" id="KW-0808">Transferase</keyword>
<dbReference type="eggNOG" id="KOG2517">
    <property type="taxonomic scope" value="Eukaryota"/>
</dbReference>
<keyword evidence="6" id="KW-1185">Reference proteome</keyword>
<dbReference type="OrthoDB" id="10264182at2759"/>
<dbReference type="EnsemblMetazoa" id="Aqu2.1.13725_001">
    <property type="protein sequence ID" value="Aqu2.1.13725_001"/>
    <property type="gene ID" value="Aqu2.1.13725"/>
</dbReference>
<dbReference type="Gene3D" id="3.30.420.40">
    <property type="match status" value="2"/>
</dbReference>
<dbReference type="Pfam" id="PF00370">
    <property type="entry name" value="FGGY_N"/>
    <property type="match status" value="1"/>
</dbReference>
<dbReference type="KEGG" id="aqu:100632135"/>
<dbReference type="InParanoid" id="A0A1X7TH01"/>
<evidence type="ECO:0000259" key="4">
    <source>
        <dbReference type="Pfam" id="PF00370"/>
    </source>
</evidence>
<dbReference type="Proteomes" id="UP000007879">
    <property type="component" value="Unassembled WGS sequence"/>
</dbReference>
<dbReference type="STRING" id="400682.A0A1X7TH01"/>
<comment type="similarity">
    <text evidence="1">Belongs to the FGGY kinase family.</text>
</comment>
<dbReference type="InterPro" id="IPR043129">
    <property type="entry name" value="ATPase_NBD"/>
</dbReference>
<feature type="domain" description="Carbohydrate kinase FGGY N-terminal" evidence="4">
    <location>
        <begin position="6"/>
        <end position="258"/>
    </location>
</feature>
<reference evidence="5" key="2">
    <citation type="submission" date="2017-05" db="UniProtKB">
        <authorList>
            <consortium name="EnsemblMetazoa"/>
        </authorList>
    </citation>
    <scope>IDENTIFICATION</scope>
</reference>
<proteinExistence type="inferred from homology"/>
<dbReference type="CDD" id="cd07777">
    <property type="entry name" value="ASKHA_NBD_FGGY_SHK"/>
    <property type="match status" value="1"/>
</dbReference>
<evidence type="ECO:0000256" key="1">
    <source>
        <dbReference type="ARBA" id="ARBA00009156"/>
    </source>
</evidence>
<protein>
    <recommendedName>
        <fullName evidence="4">Carbohydrate kinase FGGY N-terminal domain-containing protein</fullName>
    </recommendedName>
</protein>
<sequence length="467" mass="50152">MAVSELILGIDVGTSTVKGTLVDKESREVVEKQSEPTLAQISSQSSGRDVEKDEQNVLSIVKAMELLMSRFSSHNLKRVKGIGISGQMHGVILWRNGGIKLENGRIIVTQKDSVSSLVTWQDGRCSKNFLSTLPKTNQSIPLSTGYGCATLFWYSRASDAESTLSLYDRTGTIMDCFVSVLCGSTEVIMSSQNANSWGYFDVKNNTWEYDILKEGSFPVHLLPRVVSAPSIVGSLVSEWCGVPPGVLVAVAMGDLQCSVSAVKPLPTNAILSIGTSSQLSVINNCISFDGSLPSSIMEVPYFNNKTLLVAAALTGGNVVARLVDFLKEFLKGIHIPDSAVDTDSIYSFLIKSASEKRNTSLQVSPLILGERHAPTLRGSVSNISSDNISVGDVSSAVMRGIVDNLKEMMPLALLQQFKVDTLIGSGSCLDKNPVLAQLIVEGFGYPLELRSNVDAPYGAAMAVLEIT</sequence>
<dbReference type="SUPFAM" id="SSF53067">
    <property type="entry name" value="Actin-like ATPase domain"/>
    <property type="match status" value="2"/>
</dbReference>
<dbReference type="AlphaFoldDB" id="A0A1X7TH01"/>
<dbReference type="PANTHER" id="PTHR10196">
    <property type="entry name" value="SUGAR KINASE"/>
    <property type="match status" value="1"/>
</dbReference>
<evidence type="ECO:0000313" key="6">
    <source>
        <dbReference type="Proteomes" id="UP000007879"/>
    </source>
</evidence>
<dbReference type="FunFam" id="3.30.420.40:FF:000111">
    <property type="entry name" value="Sedoheptulokinase"/>
    <property type="match status" value="1"/>
</dbReference>
<name>A0A1X7TH01_AMPQE</name>
<dbReference type="PANTHER" id="PTHR10196:SF67">
    <property type="entry name" value="SEDOHEPTULOKINASE"/>
    <property type="match status" value="1"/>
</dbReference>
<dbReference type="GO" id="GO:0006071">
    <property type="term" value="P:glycerol metabolic process"/>
    <property type="evidence" value="ECO:0007669"/>
    <property type="project" value="TreeGrafter"/>
</dbReference>
<keyword evidence="3" id="KW-0418">Kinase</keyword>
<dbReference type="InterPro" id="IPR018484">
    <property type="entry name" value="FGGY_N"/>
</dbReference>
<dbReference type="GO" id="GO:0005829">
    <property type="term" value="C:cytosol"/>
    <property type="evidence" value="ECO:0007669"/>
    <property type="project" value="TreeGrafter"/>
</dbReference>
<dbReference type="EnsemblMetazoa" id="XM_020004174.1">
    <property type="protein sequence ID" value="XP_019859733.1"/>
    <property type="gene ID" value="LOC100632135"/>
</dbReference>
<dbReference type="OMA" id="TWQDTRC"/>
<dbReference type="GO" id="GO:0050277">
    <property type="term" value="F:sedoheptulokinase activity"/>
    <property type="evidence" value="ECO:0007669"/>
    <property type="project" value="TreeGrafter"/>
</dbReference>
<accession>A0A1X7TH01</accession>
<evidence type="ECO:0000256" key="3">
    <source>
        <dbReference type="ARBA" id="ARBA00022777"/>
    </source>
</evidence>